<dbReference type="InterPro" id="IPR029063">
    <property type="entry name" value="SAM-dependent_MTases_sf"/>
</dbReference>
<dbReference type="PANTHER" id="PTHR34203">
    <property type="entry name" value="METHYLTRANSFERASE, FKBM FAMILY PROTEIN"/>
    <property type="match status" value="1"/>
</dbReference>
<keyword evidence="2" id="KW-0808">Transferase</keyword>
<dbReference type="AlphaFoldDB" id="A0A5B8KXV1"/>
<evidence type="ECO:0000313" key="3">
    <source>
        <dbReference type="Proteomes" id="UP000321389"/>
    </source>
</evidence>
<accession>A0A5B8KXV1</accession>
<keyword evidence="2" id="KW-0489">Methyltransferase</keyword>
<dbReference type="NCBIfam" id="TIGR01444">
    <property type="entry name" value="fkbM_fam"/>
    <property type="match status" value="1"/>
</dbReference>
<keyword evidence="3" id="KW-1185">Reference proteome</keyword>
<dbReference type="SUPFAM" id="SSF53335">
    <property type="entry name" value="S-adenosyl-L-methionine-dependent methyltransferases"/>
    <property type="match status" value="1"/>
</dbReference>
<dbReference type="PANTHER" id="PTHR34203:SF15">
    <property type="entry name" value="SLL1173 PROTEIN"/>
    <property type="match status" value="1"/>
</dbReference>
<dbReference type="KEGG" id="niy:FQ775_08170"/>
<dbReference type="Gene3D" id="3.40.50.150">
    <property type="entry name" value="Vaccinia Virus protein VP39"/>
    <property type="match status" value="1"/>
</dbReference>
<reference evidence="2" key="1">
    <citation type="submission" date="2020-04" db="EMBL/GenBank/DDBJ databases">
        <title>Nitratireductor sp. nov. isolated from mangrove soil.</title>
        <authorList>
            <person name="Ye Y."/>
        </authorList>
    </citation>
    <scope>NUCLEOTIDE SEQUENCE</scope>
    <source>
        <strain evidence="2">SY7</strain>
    </source>
</reference>
<organism evidence="2 3">
    <name type="scientific">Nitratireductor mangrovi</name>
    <dbReference type="NCBI Taxonomy" id="2599600"/>
    <lineage>
        <taxon>Bacteria</taxon>
        <taxon>Pseudomonadati</taxon>
        <taxon>Pseudomonadota</taxon>
        <taxon>Alphaproteobacteria</taxon>
        <taxon>Hyphomicrobiales</taxon>
        <taxon>Phyllobacteriaceae</taxon>
        <taxon>Nitratireductor</taxon>
    </lineage>
</organism>
<evidence type="ECO:0000313" key="2">
    <source>
        <dbReference type="EMBL" id="QDZ00356.2"/>
    </source>
</evidence>
<protein>
    <submittedName>
        <fullName evidence="2">FkbM family methyltransferase</fullName>
    </submittedName>
</protein>
<dbReference type="GO" id="GO:0008168">
    <property type="term" value="F:methyltransferase activity"/>
    <property type="evidence" value="ECO:0007669"/>
    <property type="project" value="UniProtKB-KW"/>
</dbReference>
<dbReference type="Proteomes" id="UP000321389">
    <property type="component" value="Chromosome"/>
</dbReference>
<evidence type="ECO:0000259" key="1">
    <source>
        <dbReference type="Pfam" id="PF05050"/>
    </source>
</evidence>
<dbReference type="Pfam" id="PF05050">
    <property type="entry name" value="Methyltransf_21"/>
    <property type="match status" value="1"/>
</dbReference>
<dbReference type="EMBL" id="CP042301">
    <property type="protein sequence ID" value="QDZ00356.2"/>
    <property type="molecule type" value="Genomic_DNA"/>
</dbReference>
<dbReference type="GO" id="GO:0032259">
    <property type="term" value="P:methylation"/>
    <property type="evidence" value="ECO:0007669"/>
    <property type="project" value="UniProtKB-KW"/>
</dbReference>
<proteinExistence type="predicted"/>
<dbReference type="InterPro" id="IPR052514">
    <property type="entry name" value="SAM-dependent_MTase"/>
</dbReference>
<dbReference type="RefSeq" id="WP_167812717.1">
    <property type="nucleotide sequence ID" value="NZ_CP042301.2"/>
</dbReference>
<sequence>MTLPVQDRIRFYIPGAIYYRHKVWADIRKGEPELAVLSDLVPPGSALAVDVGCNRGVYSYALSRLCEKVIAFEPNGDLIAFSRRKLPPNVELRQLALGRENASGKLRIPISPSGNERHLSASLWDAEDAGPSRIQEVDVRRLDDLGLGRLNFIKIDVEGTEMDVLAGAAETIARERPTLLIEILAGYYSQPIEKIEAICSQYGYEARLLANDGSWQDAVDYLHAGGSFSTRNVVFQPRKTN</sequence>
<feature type="domain" description="Methyltransferase FkbM" evidence="1">
    <location>
        <begin position="50"/>
        <end position="205"/>
    </location>
</feature>
<dbReference type="InterPro" id="IPR006342">
    <property type="entry name" value="FkbM_mtfrase"/>
</dbReference>
<name>A0A5B8KXV1_9HYPH</name>
<gene>
    <name evidence="2" type="ORF">FQ775_08170</name>
</gene>